<reference evidence="2" key="1">
    <citation type="submission" date="2023-02" db="EMBL/GenBank/DDBJ databases">
        <title>Pathogen: clinical or host-associated sample.</title>
        <authorList>
            <person name="Hergert J."/>
            <person name="Casey R."/>
            <person name="Wagner J."/>
            <person name="Young E.L."/>
            <person name="Oakeson K.F."/>
        </authorList>
    </citation>
    <scope>NUCLEOTIDE SEQUENCE</scope>
    <source>
        <strain evidence="2">2022CK-00830</strain>
    </source>
</reference>
<dbReference type="Proteomes" id="UP001220962">
    <property type="component" value="Chromosome"/>
</dbReference>
<dbReference type="RefSeq" id="WP_274359104.1">
    <property type="nucleotide sequence ID" value="NZ_CP118101.1"/>
</dbReference>
<evidence type="ECO:0000313" key="3">
    <source>
        <dbReference type="Proteomes" id="UP001220962"/>
    </source>
</evidence>
<evidence type="ECO:0000313" key="2">
    <source>
        <dbReference type="EMBL" id="WDH82254.1"/>
    </source>
</evidence>
<sequence length="191" mass="20615">MKKGLSWMLVCALTLQIAVSAGVGTSYAEAPVQITIGQTMSLQASPQLATSSQLKSVQTMAAQIENVQELYPYSGQVEVPRKPSLAIQLTENVRKGQDGGSVKIQSLSDNRMVKQFDMDTEVKIYDHKDGTEVPSDGYGTYVTFDMGTAQLNSGGYYVLIDPGVFVNEQDVSFEGIQDAATCGSGQKGWEK</sequence>
<organism evidence="2 3">
    <name type="scientific">Paenibacillus urinalis</name>
    <dbReference type="NCBI Taxonomy" id="521520"/>
    <lineage>
        <taxon>Bacteria</taxon>
        <taxon>Bacillati</taxon>
        <taxon>Bacillota</taxon>
        <taxon>Bacilli</taxon>
        <taxon>Bacillales</taxon>
        <taxon>Paenibacillaceae</taxon>
        <taxon>Paenibacillus</taxon>
    </lineage>
</organism>
<name>A0AAX3MZE2_9BACL</name>
<accession>A0AAX3MZE2</accession>
<feature type="signal peptide" evidence="1">
    <location>
        <begin position="1"/>
        <end position="21"/>
    </location>
</feature>
<dbReference type="EMBL" id="CP118101">
    <property type="protein sequence ID" value="WDH82254.1"/>
    <property type="molecule type" value="Genomic_DNA"/>
</dbReference>
<protein>
    <recommendedName>
        <fullName evidence="4">Copper amine oxidase-like N-terminal domain-containing protein</fullName>
    </recommendedName>
</protein>
<proteinExistence type="predicted"/>
<evidence type="ECO:0008006" key="4">
    <source>
        <dbReference type="Google" id="ProtNLM"/>
    </source>
</evidence>
<dbReference type="AlphaFoldDB" id="A0AAX3MZE2"/>
<evidence type="ECO:0000256" key="1">
    <source>
        <dbReference type="SAM" id="SignalP"/>
    </source>
</evidence>
<gene>
    <name evidence="2" type="ORF">PUW23_22835</name>
</gene>
<keyword evidence="1" id="KW-0732">Signal</keyword>
<feature type="chain" id="PRO_5043948809" description="Copper amine oxidase-like N-terminal domain-containing protein" evidence="1">
    <location>
        <begin position="22"/>
        <end position="191"/>
    </location>
</feature>